<proteinExistence type="predicted"/>
<feature type="transmembrane region" description="Helical" evidence="1">
    <location>
        <begin position="80"/>
        <end position="106"/>
    </location>
</feature>
<organism evidence="2 3">
    <name type="scientific">Salvia divinorum</name>
    <name type="common">Maria pastora</name>
    <name type="synonym">Diviner's sage</name>
    <dbReference type="NCBI Taxonomy" id="28513"/>
    <lineage>
        <taxon>Eukaryota</taxon>
        <taxon>Viridiplantae</taxon>
        <taxon>Streptophyta</taxon>
        <taxon>Embryophyta</taxon>
        <taxon>Tracheophyta</taxon>
        <taxon>Spermatophyta</taxon>
        <taxon>Magnoliopsida</taxon>
        <taxon>eudicotyledons</taxon>
        <taxon>Gunneridae</taxon>
        <taxon>Pentapetalae</taxon>
        <taxon>asterids</taxon>
        <taxon>lamiids</taxon>
        <taxon>Lamiales</taxon>
        <taxon>Lamiaceae</taxon>
        <taxon>Nepetoideae</taxon>
        <taxon>Mentheae</taxon>
        <taxon>Salviinae</taxon>
        <taxon>Salvia</taxon>
        <taxon>Salvia subgen. Calosphace</taxon>
    </lineage>
</organism>
<accession>A0ABD1H7F1</accession>
<evidence type="ECO:0000313" key="2">
    <source>
        <dbReference type="EMBL" id="KAL1551079.1"/>
    </source>
</evidence>
<dbReference type="AlphaFoldDB" id="A0ABD1H7F1"/>
<gene>
    <name evidence="2" type="ORF">AAHA92_18965</name>
</gene>
<feature type="transmembrane region" description="Helical" evidence="1">
    <location>
        <begin position="118"/>
        <end position="151"/>
    </location>
</feature>
<keyword evidence="1" id="KW-0812">Transmembrane</keyword>
<dbReference type="PANTHER" id="PTHR33133:SF7">
    <property type="entry name" value="F26K24.10 PROTEIN-RELATED"/>
    <property type="match status" value="1"/>
</dbReference>
<dbReference type="Proteomes" id="UP001567538">
    <property type="component" value="Unassembled WGS sequence"/>
</dbReference>
<feature type="transmembrane region" description="Helical" evidence="1">
    <location>
        <begin position="21"/>
        <end position="47"/>
    </location>
</feature>
<keyword evidence="1" id="KW-0472">Membrane</keyword>
<dbReference type="EMBL" id="JBEAFC010000007">
    <property type="protein sequence ID" value="KAL1551079.1"/>
    <property type="molecule type" value="Genomic_DNA"/>
</dbReference>
<reference evidence="2 3" key="1">
    <citation type="submission" date="2024-06" db="EMBL/GenBank/DDBJ databases">
        <title>A chromosome level genome sequence of Diviner's sage (Salvia divinorum).</title>
        <authorList>
            <person name="Ford S.A."/>
            <person name="Ro D.-K."/>
            <person name="Ness R.W."/>
            <person name="Phillips M.A."/>
        </authorList>
    </citation>
    <scope>NUCLEOTIDE SEQUENCE [LARGE SCALE GENOMIC DNA]</scope>
    <source>
        <strain evidence="2">SAF-2024a</strain>
        <tissue evidence="2">Leaf</tissue>
    </source>
</reference>
<feature type="transmembrane region" description="Helical" evidence="1">
    <location>
        <begin position="163"/>
        <end position="183"/>
    </location>
</feature>
<protein>
    <submittedName>
        <fullName evidence="2">Uncharacterized protein</fullName>
    </submittedName>
</protein>
<keyword evidence="3" id="KW-1185">Reference proteome</keyword>
<sequence length="315" mass="34433">MSPDRPNLWRMLSDTSALITAHSLHFSALSVLFLFPSYFAAVVYVLLSLPSNPLQTLYLRLLSIFSAADYQTPAVGASHLLFSLISLTFSICATASISSSTFNAFYGKPVELASALKSALVSFLPLLATTLAVEIVIGLIVSVFLGFLFMTSNGIADLYYENQYYLAICIAVAALLVALVFYLQIEWSLSNAVVVLESDWGFAALKRSSYLVKGARGAMFSFLLFFLILAGVFGICFFKYVMIEYGSGDGWNCWLALKIAAFAVFSSVLSLYTIAATTVFYIYCKASRHELQFEIDAANGKLGDDYAPLPCDVIV</sequence>
<evidence type="ECO:0000313" key="3">
    <source>
        <dbReference type="Proteomes" id="UP001567538"/>
    </source>
</evidence>
<evidence type="ECO:0000256" key="1">
    <source>
        <dbReference type="SAM" id="Phobius"/>
    </source>
</evidence>
<keyword evidence="1" id="KW-1133">Transmembrane helix</keyword>
<comment type="caution">
    <text evidence="2">The sequence shown here is derived from an EMBL/GenBank/DDBJ whole genome shotgun (WGS) entry which is preliminary data.</text>
</comment>
<feature type="transmembrane region" description="Helical" evidence="1">
    <location>
        <begin position="255"/>
        <end position="283"/>
    </location>
</feature>
<feature type="transmembrane region" description="Helical" evidence="1">
    <location>
        <begin position="217"/>
        <end position="243"/>
    </location>
</feature>
<name>A0ABD1H7F1_SALDI</name>
<dbReference type="PANTHER" id="PTHR33133">
    <property type="entry name" value="OS08G0107100 PROTEIN-RELATED"/>
    <property type="match status" value="1"/>
</dbReference>